<comment type="caution">
    <text evidence="1">The sequence shown here is derived from an EMBL/GenBank/DDBJ whole genome shotgun (WGS) entry which is preliminary data.</text>
</comment>
<evidence type="ECO:0000313" key="2">
    <source>
        <dbReference type="Proteomes" id="UP000031982"/>
    </source>
</evidence>
<accession>A0ABR5AR41</accession>
<reference evidence="1 2" key="1">
    <citation type="submission" date="2015-01" db="EMBL/GenBank/DDBJ databases">
        <title>Genome Assembly of Bacillus badius MTCC 1458.</title>
        <authorList>
            <person name="Verma A."/>
            <person name="Khatri I."/>
            <person name="Mual P."/>
            <person name="Subramanian S."/>
            <person name="Krishnamurthi S."/>
        </authorList>
    </citation>
    <scope>NUCLEOTIDE SEQUENCE [LARGE SCALE GENOMIC DNA]</scope>
    <source>
        <strain evidence="1 2">MTCC 1458</strain>
    </source>
</reference>
<protein>
    <submittedName>
        <fullName evidence="1">Uncharacterized protein</fullName>
    </submittedName>
</protein>
<dbReference type="Proteomes" id="UP000031982">
    <property type="component" value="Unassembled WGS sequence"/>
</dbReference>
<name>A0ABR5AR41_BACBA</name>
<sequence length="37" mass="4160">MWQAFFYCTALLKNIVGLSIGFTAGGHFPWKSPLLPF</sequence>
<organism evidence="1 2">
    <name type="scientific">Bacillus badius</name>
    <dbReference type="NCBI Taxonomy" id="1455"/>
    <lineage>
        <taxon>Bacteria</taxon>
        <taxon>Bacillati</taxon>
        <taxon>Bacillota</taxon>
        <taxon>Bacilli</taxon>
        <taxon>Bacillales</taxon>
        <taxon>Bacillaceae</taxon>
        <taxon>Pseudobacillus</taxon>
    </lineage>
</organism>
<gene>
    <name evidence="1" type="ORF">SD77_1749</name>
</gene>
<dbReference type="EMBL" id="JXLP01000017">
    <property type="protein sequence ID" value="KIL77144.1"/>
    <property type="molecule type" value="Genomic_DNA"/>
</dbReference>
<keyword evidence="2" id="KW-1185">Reference proteome</keyword>
<evidence type="ECO:0000313" key="1">
    <source>
        <dbReference type="EMBL" id="KIL77144.1"/>
    </source>
</evidence>
<proteinExistence type="predicted"/>